<keyword evidence="4" id="KW-0812">Transmembrane</keyword>
<dbReference type="CDD" id="cd03283">
    <property type="entry name" value="ABC_MutS-like"/>
    <property type="match status" value="1"/>
</dbReference>
<dbReference type="SUPFAM" id="SSF48334">
    <property type="entry name" value="DNA repair protein MutS, domain III"/>
    <property type="match status" value="1"/>
</dbReference>
<dbReference type="SMART" id="SM00534">
    <property type="entry name" value="MUTSac"/>
    <property type="match status" value="1"/>
</dbReference>
<dbReference type="GO" id="GO:0006298">
    <property type="term" value="P:mismatch repair"/>
    <property type="evidence" value="ECO:0007669"/>
    <property type="project" value="InterPro"/>
</dbReference>
<evidence type="ECO:0000313" key="7">
    <source>
        <dbReference type="Proteomes" id="UP000824112"/>
    </source>
</evidence>
<evidence type="ECO:0000256" key="3">
    <source>
        <dbReference type="ARBA" id="ARBA00023125"/>
    </source>
</evidence>
<keyword evidence="4" id="KW-0472">Membrane</keyword>
<proteinExistence type="predicted"/>
<reference evidence="6" key="2">
    <citation type="journal article" date="2021" name="PeerJ">
        <title>Extensive microbial diversity within the chicken gut microbiome revealed by metagenomics and culture.</title>
        <authorList>
            <person name="Gilroy R."/>
            <person name="Ravi A."/>
            <person name="Getino M."/>
            <person name="Pursley I."/>
            <person name="Horton D.L."/>
            <person name="Alikhan N.F."/>
            <person name="Baker D."/>
            <person name="Gharbi K."/>
            <person name="Hall N."/>
            <person name="Watson M."/>
            <person name="Adriaenssens E.M."/>
            <person name="Foster-Nyarko E."/>
            <person name="Jarju S."/>
            <person name="Secka A."/>
            <person name="Antonio M."/>
            <person name="Oren A."/>
            <person name="Chaudhuri R.R."/>
            <person name="La Ragione R."/>
            <person name="Hildebrand F."/>
            <person name="Pallen M.J."/>
        </authorList>
    </citation>
    <scope>NUCLEOTIDE SEQUENCE</scope>
    <source>
        <strain evidence="6">CHK158-818</strain>
    </source>
</reference>
<dbReference type="Gene3D" id="1.10.1420.10">
    <property type="match status" value="1"/>
</dbReference>
<dbReference type="GO" id="GO:0140664">
    <property type="term" value="F:ATP-dependent DNA damage sensor activity"/>
    <property type="evidence" value="ECO:0007669"/>
    <property type="project" value="InterPro"/>
</dbReference>
<dbReference type="GO" id="GO:0005829">
    <property type="term" value="C:cytosol"/>
    <property type="evidence" value="ECO:0007669"/>
    <property type="project" value="TreeGrafter"/>
</dbReference>
<keyword evidence="1" id="KW-0547">Nucleotide-binding</keyword>
<gene>
    <name evidence="6" type="ORF">IAB03_09250</name>
</gene>
<keyword evidence="4" id="KW-1133">Transmembrane helix</keyword>
<dbReference type="EMBL" id="DVNA01000210">
    <property type="protein sequence ID" value="HIU55974.1"/>
    <property type="molecule type" value="Genomic_DNA"/>
</dbReference>
<name>A0A9D1M9B2_9BACT</name>
<reference evidence="6" key="1">
    <citation type="submission" date="2020-10" db="EMBL/GenBank/DDBJ databases">
        <authorList>
            <person name="Gilroy R."/>
        </authorList>
    </citation>
    <scope>NUCLEOTIDE SEQUENCE</scope>
    <source>
        <strain evidence="6">CHK158-818</strain>
    </source>
</reference>
<dbReference type="InterPro" id="IPR000432">
    <property type="entry name" value="DNA_mismatch_repair_MutS_C"/>
</dbReference>
<evidence type="ECO:0000256" key="2">
    <source>
        <dbReference type="ARBA" id="ARBA00022840"/>
    </source>
</evidence>
<feature type="transmembrane region" description="Helical" evidence="4">
    <location>
        <begin position="27"/>
        <end position="48"/>
    </location>
</feature>
<dbReference type="SUPFAM" id="SSF52540">
    <property type="entry name" value="P-loop containing nucleoside triphosphate hydrolases"/>
    <property type="match status" value="1"/>
</dbReference>
<evidence type="ECO:0000313" key="6">
    <source>
        <dbReference type="EMBL" id="HIU55974.1"/>
    </source>
</evidence>
<dbReference type="PANTHER" id="PTHR11361">
    <property type="entry name" value="DNA MISMATCH REPAIR PROTEIN MUTS FAMILY MEMBER"/>
    <property type="match status" value="1"/>
</dbReference>
<dbReference type="InterPro" id="IPR045076">
    <property type="entry name" value="MutS"/>
</dbReference>
<dbReference type="Pfam" id="PF05192">
    <property type="entry name" value="MutS_III"/>
    <property type="match status" value="1"/>
</dbReference>
<protein>
    <recommendedName>
        <fullName evidence="5">DNA mismatch repair proteins mutS family domain-containing protein</fullName>
    </recommendedName>
</protein>
<dbReference type="InterPro" id="IPR007696">
    <property type="entry name" value="DNA_mismatch_repair_MutS_core"/>
</dbReference>
<feature type="transmembrane region" description="Helical" evidence="4">
    <location>
        <begin position="54"/>
        <end position="73"/>
    </location>
</feature>
<dbReference type="AlphaFoldDB" id="A0A9D1M9B2"/>
<dbReference type="Proteomes" id="UP000824112">
    <property type="component" value="Unassembled WGS sequence"/>
</dbReference>
<keyword evidence="2" id="KW-0067">ATP-binding</keyword>
<evidence type="ECO:0000256" key="1">
    <source>
        <dbReference type="ARBA" id="ARBA00022741"/>
    </source>
</evidence>
<accession>A0A9D1M9B2</accession>
<dbReference type="PANTHER" id="PTHR11361:SF99">
    <property type="entry name" value="DNA MISMATCH REPAIR PROTEIN"/>
    <property type="match status" value="1"/>
</dbReference>
<evidence type="ECO:0000259" key="5">
    <source>
        <dbReference type="SMART" id="SM00534"/>
    </source>
</evidence>
<dbReference type="InterPro" id="IPR036187">
    <property type="entry name" value="DNA_mismatch_repair_MutS_sf"/>
</dbReference>
<dbReference type="Pfam" id="PF00488">
    <property type="entry name" value="MutS_V"/>
    <property type="match status" value="1"/>
</dbReference>
<dbReference type="Gene3D" id="3.40.50.300">
    <property type="entry name" value="P-loop containing nucleotide triphosphate hydrolases"/>
    <property type="match status" value="1"/>
</dbReference>
<sequence>MTPEKAAFYTRLAEEYQIQLNKIQTKIYHIGTLRLLCVILTGVSLYLLYPQGSATLICIGLTGIVLFCFLCLFHNKLFHQKSYYQSAIAVCRRELQLLQYDFSGIGTGKSYQDNEHDYTNDLDIFGEKSLFSYLNRSASLIGESRLAEILQNPYTDTDVIKHRQEAIAEMADKTELRIRFQALGGIQEEKAADKKEILALSNISLSPSPFLRRIIQILPFFWAIAILAAATGFMNGNWLLLPFLACATLAFARNKPVTQIQTQLSKSLASLKIYTRLFETIEQEAFRSQALSDIASTLSVSEERVSKRIKHLSSILSDLDQRCNVIAFLLLNGLLLWDFRQLGRISDWQKENARQLSSWLDALAEFDVYCTFGTFCYNHPDYAFPTLNGTNTPVLKAEAMGHPLIDPEICVRNPIDLPGRPSFIVVTGANMAGKSTYLRTIGINLLLAMTGAPVCASKMELSPCRLYTSLRTTDSLANHESYFFAELKRLQKMVERLKQEEKLFIILDEILKGTNSIDKQRGSLALVERLIKLNAVGVIATHDLQLGILAEQYPQHIRNFRFEAEIRQDELFFPYRIQPGIAENMNAYFLMKKMGIIII</sequence>
<dbReference type="GO" id="GO:0005524">
    <property type="term" value="F:ATP binding"/>
    <property type="evidence" value="ECO:0007669"/>
    <property type="project" value="UniProtKB-KW"/>
</dbReference>
<evidence type="ECO:0000256" key="4">
    <source>
        <dbReference type="SAM" id="Phobius"/>
    </source>
</evidence>
<dbReference type="FunFam" id="3.40.50.300:FF:001552">
    <property type="entry name" value="Mismatch repair ATPase (MutS family)"/>
    <property type="match status" value="1"/>
</dbReference>
<keyword evidence="3" id="KW-0238">DNA-binding</keyword>
<dbReference type="GO" id="GO:0030983">
    <property type="term" value="F:mismatched DNA binding"/>
    <property type="evidence" value="ECO:0007669"/>
    <property type="project" value="InterPro"/>
</dbReference>
<comment type="caution">
    <text evidence="6">The sequence shown here is derived from an EMBL/GenBank/DDBJ whole genome shotgun (WGS) entry which is preliminary data.</text>
</comment>
<organism evidence="6 7">
    <name type="scientific">Candidatus Gallibacteroides avistercoris</name>
    <dbReference type="NCBI Taxonomy" id="2840833"/>
    <lineage>
        <taxon>Bacteria</taxon>
        <taxon>Pseudomonadati</taxon>
        <taxon>Bacteroidota</taxon>
        <taxon>Bacteroidia</taxon>
        <taxon>Bacteroidales</taxon>
        <taxon>Bacteroidaceae</taxon>
        <taxon>Bacteroidaceae incertae sedis</taxon>
        <taxon>Candidatus Gallibacteroides</taxon>
    </lineage>
</organism>
<dbReference type="InterPro" id="IPR027417">
    <property type="entry name" value="P-loop_NTPase"/>
</dbReference>
<feature type="domain" description="DNA mismatch repair proteins mutS family" evidence="5">
    <location>
        <begin position="421"/>
        <end position="599"/>
    </location>
</feature>